<comment type="caution">
    <text evidence="1">The sequence shown here is derived from an EMBL/GenBank/DDBJ whole genome shotgun (WGS) entry which is preliminary data.</text>
</comment>
<organism evidence="1 2">
    <name type="scientific">Rhodanobacter panaciterrae</name>
    <dbReference type="NCBI Taxonomy" id="490572"/>
    <lineage>
        <taxon>Bacteria</taxon>
        <taxon>Pseudomonadati</taxon>
        <taxon>Pseudomonadota</taxon>
        <taxon>Gammaproteobacteria</taxon>
        <taxon>Lysobacterales</taxon>
        <taxon>Rhodanobacteraceae</taxon>
        <taxon>Rhodanobacter</taxon>
    </lineage>
</organism>
<name>A0ABQ3A345_9GAMM</name>
<sequence length="103" mass="10469">MKLSVPRMKYTVAPSGVNAAAPSSSVPAIAPGAKIVGIAVPGVAAWAVDAKASRALNIVDNLMWSLPVAWRFRRLASPGMRVAAPVTIGAVAMTSGMPTEADG</sequence>
<evidence type="ECO:0000313" key="2">
    <source>
        <dbReference type="Proteomes" id="UP000621898"/>
    </source>
</evidence>
<proteinExistence type="predicted"/>
<evidence type="ECO:0000313" key="1">
    <source>
        <dbReference type="EMBL" id="GGY30744.1"/>
    </source>
</evidence>
<reference evidence="2" key="1">
    <citation type="journal article" date="2019" name="Int. J. Syst. Evol. Microbiol.">
        <title>The Global Catalogue of Microorganisms (GCM) 10K type strain sequencing project: providing services to taxonomists for standard genome sequencing and annotation.</title>
        <authorList>
            <consortium name="The Broad Institute Genomics Platform"/>
            <consortium name="The Broad Institute Genome Sequencing Center for Infectious Disease"/>
            <person name="Wu L."/>
            <person name="Ma J."/>
        </authorList>
    </citation>
    <scope>NUCLEOTIDE SEQUENCE [LARGE SCALE GENOMIC DNA]</scope>
    <source>
        <strain evidence="2">KCTC 22232</strain>
    </source>
</reference>
<protein>
    <submittedName>
        <fullName evidence="1">Uncharacterized protein</fullName>
    </submittedName>
</protein>
<dbReference type="Proteomes" id="UP000621898">
    <property type="component" value="Unassembled WGS sequence"/>
</dbReference>
<accession>A0ABQ3A345</accession>
<keyword evidence="2" id="KW-1185">Reference proteome</keyword>
<dbReference type="EMBL" id="BMXT01000002">
    <property type="protein sequence ID" value="GGY30744.1"/>
    <property type="molecule type" value="Genomic_DNA"/>
</dbReference>
<gene>
    <name evidence="1" type="ORF">GCM10008098_25380</name>
</gene>